<feature type="transmembrane region" description="Helical" evidence="8">
    <location>
        <begin position="190"/>
        <end position="212"/>
    </location>
</feature>
<name>C2M9J1_9PORP</name>
<dbReference type="NCBIfam" id="NF037961">
    <property type="entry name" value="RodA_shape"/>
    <property type="match status" value="1"/>
</dbReference>
<dbReference type="Proteomes" id="UP000003303">
    <property type="component" value="Unassembled WGS sequence"/>
</dbReference>
<keyword evidence="10" id="KW-1185">Reference proteome</keyword>
<feature type="transmembrane region" description="Helical" evidence="8">
    <location>
        <begin position="273"/>
        <end position="292"/>
    </location>
</feature>
<feature type="transmembrane region" description="Helical" evidence="8">
    <location>
        <begin position="55"/>
        <end position="74"/>
    </location>
</feature>
<feature type="transmembrane region" description="Helical" evidence="8">
    <location>
        <begin position="394"/>
        <end position="413"/>
    </location>
</feature>
<comment type="subcellular location">
    <subcellularLocation>
        <location evidence="1">Membrane</location>
        <topology evidence="1">Multi-pass membrane protein</topology>
    </subcellularLocation>
</comment>
<dbReference type="EMBL" id="ACLR01000034">
    <property type="protein sequence ID" value="EEK17604.1"/>
    <property type="molecule type" value="Genomic_DNA"/>
</dbReference>
<dbReference type="OrthoDB" id="9768187at2"/>
<reference evidence="9 10" key="1">
    <citation type="submission" date="2009-04" db="EMBL/GenBank/DDBJ databases">
        <authorList>
            <person name="Sebastian Y."/>
            <person name="Madupu R."/>
            <person name="Durkin A.S."/>
            <person name="Torralba M."/>
            <person name="Methe B."/>
            <person name="Sutton G.G."/>
            <person name="Strausberg R.L."/>
            <person name="Nelson K.E."/>
        </authorList>
    </citation>
    <scope>NUCLEOTIDE SEQUENCE [LARGE SCALE GENOMIC DNA]</scope>
    <source>
        <strain evidence="9 10">60-3</strain>
    </source>
</reference>
<dbReference type="PANTHER" id="PTHR30474">
    <property type="entry name" value="CELL CYCLE PROTEIN"/>
    <property type="match status" value="1"/>
</dbReference>
<dbReference type="InterPro" id="IPR001182">
    <property type="entry name" value="FtsW/RodA"/>
</dbReference>
<dbReference type="eggNOG" id="COG0772">
    <property type="taxonomic scope" value="Bacteria"/>
</dbReference>
<evidence type="ECO:0000256" key="8">
    <source>
        <dbReference type="SAM" id="Phobius"/>
    </source>
</evidence>
<dbReference type="PANTHER" id="PTHR30474:SF1">
    <property type="entry name" value="PEPTIDOGLYCAN GLYCOSYLTRANSFERASE MRDB"/>
    <property type="match status" value="1"/>
</dbReference>
<evidence type="ECO:0000256" key="4">
    <source>
        <dbReference type="ARBA" id="ARBA00022989"/>
    </source>
</evidence>
<dbReference type="GO" id="GO:0008360">
    <property type="term" value="P:regulation of cell shape"/>
    <property type="evidence" value="ECO:0007669"/>
    <property type="project" value="UniProtKB-KW"/>
</dbReference>
<dbReference type="PROSITE" id="PS00428">
    <property type="entry name" value="FTSW_RODA_SPOVE"/>
    <property type="match status" value="1"/>
</dbReference>
<evidence type="ECO:0000256" key="5">
    <source>
        <dbReference type="ARBA" id="ARBA00023136"/>
    </source>
</evidence>
<evidence type="ECO:0000313" key="10">
    <source>
        <dbReference type="Proteomes" id="UP000003303"/>
    </source>
</evidence>
<dbReference type="RefSeq" id="WP_007364638.1">
    <property type="nucleotide sequence ID" value="NZ_ACLR01000034.1"/>
</dbReference>
<dbReference type="GO" id="GO:0032153">
    <property type="term" value="C:cell division site"/>
    <property type="evidence" value="ECO:0007669"/>
    <property type="project" value="TreeGrafter"/>
</dbReference>
<comment type="caution">
    <text evidence="9">The sequence shown here is derived from an EMBL/GenBank/DDBJ whole genome shotgun (WGS) entry which is preliminary data.</text>
</comment>
<sequence length="485" mass="53779">MPYLSKQRRSNLLMRLDWPLIILYLLMVAGGWLAICGATYDFTPSHLLEMGGRPMQQLIWISLALVLGGVVLLIDEDLFESGAPYLYIGFILLLIVTAVVAPDIKGSRSWLVMGPIRVQPAEFAKLGTALMLAYWLNRPEFKLTTLRGYLEVFAIILLPMAIIILQSETGSALVFCAFFLALYREGLSGAFLLLASLAVTLFVVALMLADVSWGATDASRLLICSIISVATILYLSSIVRWKPRERRILWIVSIAYFVGMYVSLRWLLIDYSYVALALMSCIILFCFIRALLHYSRSYLLVGIASLGLLAFSLSVEYVYNDILAPHQQMRIAVSLGIEQDPRGAGYNVDQAKIAIGSGGLLGKGFLQGTQTKLKYVPEQDTDFIFCTIGEEQGFAGSVGLLLLFLTMILRIMWRAEQHPSTFGRVYGYCLACVFIFHLMVNVGMVLGLVPVIGIPLPFFSYGGSSLWGFSLMLALFLKIDASGKR</sequence>
<evidence type="ECO:0000256" key="3">
    <source>
        <dbReference type="ARBA" id="ARBA00022960"/>
    </source>
</evidence>
<dbReference type="InterPro" id="IPR018365">
    <property type="entry name" value="Cell_cycle_FtsW-rel_CS"/>
</dbReference>
<evidence type="ECO:0000256" key="2">
    <source>
        <dbReference type="ARBA" id="ARBA00022692"/>
    </source>
</evidence>
<keyword evidence="2 8" id="KW-0812">Transmembrane</keyword>
<dbReference type="GO" id="GO:0015648">
    <property type="term" value="F:lipid-linked peptidoglycan transporter activity"/>
    <property type="evidence" value="ECO:0007669"/>
    <property type="project" value="TreeGrafter"/>
</dbReference>
<protein>
    <recommendedName>
        <fullName evidence="7">Cell wall polymerase</fullName>
    </recommendedName>
    <alternativeName>
        <fullName evidence="6">Peptidoglycan polymerase</fullName>
    </alternativeName>
</protein>
<dbReference type="STRING" id="596327.PORUE0001_0141"/>
<dbReference type="AlphaFoldDB" id="C2M9J1"/>
<evidence type="ECO:0000256" key="6">
    <source>
        <dbReference type="ARBA" id="ARBA00032370"/>
    </source>
</evidence>
<feature type="transmembrane region" description="Helical" evidence="8">
    <location>
        <begin position="86"/>
        <end position="104"/>
    </location>
</feature>
<evidence type="ECO:0000313" key="9">
    <source>
        <dbReference type="EMBL" id="EEK17604.1"/>
    </source>
</evidence>
<keyword evidence="5 8" id="KW-0472">Membrane</keyword>
<evidence type="ECO:0000256" key="1">
    <source>
        <dbReference type="ARBA" id="ARBA00004141"/>
    </source>
</evidence>
<evidence type="ECO:0000256" key="7">
    <source>
        <dbReference type="ARBA" id="ARBA00033270"/>
    </source>
</evidence>
<feature type="transmembrane region" description="Helical" evidence="8">
    <location>
        <begin position="458"/>
        <end position="477"/>
    </location>
</feature>
<organism evidence="9 10">
    <name type="scientific">Porphyromonas uenonis 60-3</name>
    <dbReference type="NCBI Taxonomy" id="596327"/>
    <lineage>
        <taxon>Bacteria</taxon>
        <taxon>Pseudomonadati</taxon>
        <taxon>Bacteroidota</taxon>
        <taxon>Bacteroidia</taxon>
        <taxon>Bacteroidales</taxon>
        <taxon>Porphyromonadaceae</taxon>
        <taxon>Porphyromonas</taxon>
    </lineage>
</organism>
<feature type="transmembrane region" description="Helical" evidence="8">
    <location>
        <begin position="218"/>
        <end position="236"/>
    </location>
</feature>
<proteinExistence type="predicted"/>
<feature type="transmembrane region" description="Helical" evidence="8">
    <location>
        <begin position="248"/>
        <end position="267"/>
    </location>
</feature>
<keyword evidence="4 8" id="KW-1133">Transmembrane helix</keyword>
<dbReference type="GO" id="GO:0051301">
    <property type="term" value="P:cell division"/>
    <property type="evidence" value="ECO:0007669"/>
    <property type="project" value="InterPro"/>
</dbReference>
<dbReference type="Pfam" id="PF01098">
    <property type="entry name" value="FTSW_RODA_SPOVE"/>
    <property type="match status" value="2"/>
</dbReference>
<accession>C2M9J1</accession>
<feature type="transmembrane region" description="Helical" evidence="8">
    <location>
        <begin position="299"/>
        <end position="319"/>
    </location>
</feature>
<dbReference type="GO" id="GO:0005886">
    <property type="term" value="C:plasma membrane"/>
    <property type="evidence" value="ECO:0007669"/>
    <property type="project" value="TreeGrafter"/>
</dbReference>
<feature type="transmembrane region" description="Helical" evidence="8">
    <location>
        <begin position="425"/>
        <end position="452"/>
    </location>
</feature>
<feature type="transmembrane region" description="Helical" evidence="8">
    <location>
        <begin position="20"/>
        <end position="43"/>
    </location>
</feature>
<gene>
    <name evidence="9" type="primary">rodA</name>
    <name evidence="9" type="ORF">PORUE0001_0141</name>
</gene>
<keyword evidence="3" id="KW-0133">Cell shape</keyword>